<dbReference type="GO" id="GO:0005506">
    <property type="term" value="F:iron ion binding"/>
    <property type="evidence" value="ECO:0007669"/>
    <property type="project" value="EnsemblFungi"/>
</dbReference>
<dbReference type="PRINTS" id="PR01868">
    <property type="entry name" value="ABCEFAMILY"/>
</dbReference>
<dbReference type="NCBIfam" id="NF009945">
    <property type="entry name" value="PRK13409.1"/>
    <property type="match status" value="1"/>
</dbReference>
<comment type="caution">
    <text evidence="6">The sequence shown here is derived from an EMBL/GenBank/DDBJ whole genome shotgun (WGS) entry which is preliminary data.</text>
</comment>
<dbReference type="GO" id="GO:0006415">
    <property type="term" value="P:translational termination"/>
    <property type="evidence" value="ECO:0007669"/>
    <property type="project" value="EnsemblFungi"/>
</dbReference>
<accession>A0A1Y1S4Q1</accession>
<proteinExistence type="predicted"/>
<dbReference type="Gene3D" id="3.40.50.300">
    <property type="entry name" value="P-loop containing nucleotide triphosphate hydrolases"/>
    <property type="match status" value="2"/>
</dbReference>
<dbReference type="GO" id="GO:0016887">
    <property type="term" value="F:ATP hydrolysis activity"/>
    <property type="evidence" value="ECO:0007669"/>
    <property type="project" value="InterPro"/>
</dbReference>
<protein>
    <submittedName>
        <fullName evidence="6">AB2E</fullName>
    </submittedName>
</protein>
<evidence type="ECO:0000259" key="4">
    <source>
        <dbReference type="PROSITE" id="PS50893"/>
    </source>
</evidence>
<sequence>MAKNSDKNKTNRIAIITPELCKPDKCAHECRRHCPVNRIGKVCVEVKAVSAIEESLCIGCGHCVKKCPFNAIVIVNLPSELSKDCSHRYGANSFKLHRLPVPRPGKVLGLVGTNGIGKSTALNILSGKIKPNFGSFESPPEWAEILRSYRGSELQGYFTRLIEKNLTTSTKMQYVDKIPAILEKKFGRKDVTVDEMLENYDARGMREHYSRKFEIGKLGSRRLRDLSGGERQRFALAVTCMQKADVYVFDEPTSFLDVRQRLTAAREIRRLAEEDGKYVIVVEHDLAILDLMCDFGCVLYGQAGVYGVISAPFSIKNAINIFLDGFIPTENMRFRASALKFNIQDLDELRKVNKQQFQYNSCIKTYQSENGSTFRLVVEAGHFSNSEIVVLLGENGMGKSTLVGLLSGAIGPDGEGNGLGVTSSVSVKPQKIMPKFRGTVSDLFTKKLKGKQHDATFCNEVIKPLKIDYLMESQVESLSGGELQRVAIVICLGKEADLYLIDEPAAFLDSDQRIAVSKVIKKFVYSRNRAAFIVEHDLIVGTYLADRVVVFDGKPGKEATASASMDVKDGMNVFLKQLDVTFRRDPTNFRPRVNKPDSAKDRDQKESNNYYYA</sequence>
<keyword evidence="1" id="KW-0547">Nucleotide-binding</keyword>
<dbReference type="InterPro" id="IPR017900">
    <property type="entry name" value="4Fe4S_Fe_S_CS"/>
</dbReference>
<dbReference type="GO" id="GO:0005524">
    <property type="term" value="F:ATP binding"/>
    <property type="evidence" value="ECO:0007669"/>
    <property type="project" value="UniProtKB-KW"/>
</dbReference>
<dbReference type="GO" id="GO:0005634">
    <property type="term" value="C:nucleus"/>
    <property type="evidence" value="ECO:0007669"/>
    <property type="project" value="EnsemblFungi"/>
</dbReference>
<dbReference type="Pfam" id="PF04068">
    <property type="entry name" value="Fer4_RLI"/>
    <property type="match status" value="1"/>
</dbReference>
<evidence type="ECO:0000256" key="3">
    <source>
        <dbReference type="SAM" id="MobiDB-lite"/>
    </source>
</evidence>
<dbReference type="InterPro" id="IPR017871">
    <property type="entry name" value="ABC_transporter-like_CS"/>
</dbReference>
<dbReference type="Pfam" id="PF00037">
    <property type="entry name" value="Fer4"/>
    <property type="match status" value="1"/>
</dbReference>
<evidence type="ECO:0000259" key="5">
    <source>
        <dbReference type="PROSITE" id="PS51379"/>
    </source>
</evidence>
<dbReference type="FunFam" id="3.40.50.300:FF:001546">
    <property type="entry name" value="RNase L inhibitor homolog"/>
    <property type="match status" value="1"/>
</dbReference>
<dbReference type="InterPro" id="IPR003439">
    <property type="entry name" value="ABC_transporter-like_ATP-bd"/>
</dbReference>
<evidence type="ECO:0000313" key="6">
    <source>
        <dbReference type="EMBL" id="ORD93390.1"/>
    </source>
</evidence>
<evidence type="ECO:0000256" key="2">
    <source>
        <dbReference type="ARBA" id="ARBA00022840"/>
    </source>
</evidence>
<dbReference type="SMART" id="SM00382">
    <property type="entry name" value="AAA"/>
    <property type="match status" value="2"/>
</dbReference>
<dbReference type="PROSITE" id="PS51379">
    <property type="entry name" value="4FE4S_FER_2"/>
    <property type="match status" value="1"/>
</dbReference>
<feature type="domain" description="ABC transporter" evidence="4">
    <location>
        <begin position="72"/>
        <end position="325"/>
    </location>
</feature>
<reference evidence="6 7" key="1">
    <citation type="journal article" date="2017" name="Environ. Microbiol.">
        <title>Decay of the glycolytic pathway and adaptation to intranuclear parasitism within Enterocytozoonidae microsporidia.</title>
        <authorList>
            <person name="Wiredu Boakye D."/>
            <person name="Jaroenlak P."/>
            <person name="Prachumwat A."/>
            <person name="Williams T.A."/>
            <person name="Bateman K.S."/>
            <person name="Itsathitphaisarn O."/>
            <person name="Sritunyalucksana K."/>
            <person name="Paszkiewicz K.H."/>
            <person name="Moore K.A."/>
            <person name="Stentiford G.D."/>
            <person name="Williams B.A."/>
        </authorList>
    </citation>
    <scope>NUCLEOTIDE SEQUENCE [LARGE SCALE GENOMIC DNA]</scope>
    <source>
        <strain evidence="6 7">GB1</strain>
    </source>
</reference>
<evidence type="ECO:0000313" key="7">
    <source>
        <dbReference type="Proteomes" id="UP000192639"/>
    </source>
</evidence>
<dbReference type="InterPro" id="IPR003593">
    <property type="entry name" value="AAA+_ATPase"/>
</dbReference>
<dbReference type="InterPro" id="IPR027417">
    <property type="entry name" value="P-loop_NTPase"/>
</dbReference>
<gene>
    <name evidence="6" type="primary">AB2E</name>
    <name evidence="6" type="ORF">ECANGB1_2384</name>
</gene>
<dbReference type="PANTHER" id="PTHR19248">
    <property type="entry name" value="ATP-BINDING TRANSPORT PROTEIN-RELATED"/>
    <property type="match status" value="1"/>
</dbReference>
<feature type="domain" description="4Fe-4S ferredoxin-type" evidence="5">
    <location>
        <begin position="47"/>
        <end position="77"/>
    </location>
</feature>
<dbReference type="VEuPathDB" id="MicrosporidiaDB:ECANGB1_2384"/>
<dbReference type="InterPro" id="IPR013283">
    <property type="entry name" value="RLI1"/>
</dbReference>
<feature type="region of interest" description="Disordered" evidence="3">
    <location>
        <begin position="586"/>
        <end position="613"/>
    </location>
</feature>
<dbReference type="PROSITE" id="PS00198">
    <property type="entry name" value="4FE4S_FER_1"/>
    <property type="match status" value="1"/>
</dbReference>
<keyword evidence="2" id="KW-0067">ATP-binding</keyword>
<dbReference type="Pfam" id="PF00005">
    <property type="entry name" value="ABC_tran"/>
    <property type="match status" value="2"/>
</dbReference>
<dbReference type="GO" id="GO:0045727">
    <property type="term" value="P:positive regulation of translation"/>
    <property type="evidence" value="ECO:0007669"/>
    <property type="project" value="EnsemblFungi"/>
</dbReference>
<dbReference type="InterPro" id="IPR017896">
    <property type="entry name" value="4Fe4S_Fe-S-bd"/>
</dbReference>
<dbReference type="GO" id="GO:0005852">
    <property type="term" value="C:eukaryotic translation initiation factor 3 complex"/>
    <property type="evidence" value="ECO:0007669"/>
    <property type="project" value="EnsemblFungi"/>
</dbReference>
<feature type="domain" description="ABC transporter" evidence="4">
    <location>
        <begin position="357"/>
        <end position="578"/>
    </location>
</feature>
<dbReference type="GO" id="GO:0000054">
    <property type="term" value="P:ribosomal subunit export from nucleus"/>
    <property type="evidence" value="ECO:0007669"/>
    <property type="project" value="EnsemblFungi"/>
</dbReference>
<name>A0A1Y1S4Q1_9MICR</name>
<dbReference type="PROSITE" id="PS00211">
    <property type="entry name" value="ABC_TRANSPORTER_1"/>
    <property type="match status" value="1"/>
</dbReference>
<dbReference type="PROSITE" id="PS50893">
    <property type="entry name" value="ABC_TRANSPORTER_2"/>
    <property type="match status" value="2"/>
</dbReference>
<dbReference type="SUPFAM" id="SSF52540">
    <property type="entry name" value="P-loop containing nucleoside triphosphate hydrolases"/>
    <property type="match status" value="2"/>
</dbReference>
<keyword evidence="7" id="KW-1185">Reference proteome</keyword>
<dbReference type="GO" id="GO:0042273">
    <property type="term" value="P:ribosomal large subunit biogenesis"/>
    <property type="evidence" value="ECO:0007669"/>
    <property type="project" value="EnsemblFungi"/>
</dbReference>
<dbReference type="InterPro" id="IPR007209">
    <property type="entry name" value="RNaseL-inhib-like_metal-bd_dom"/>
</dbReference>
<dbReference type="EMBL" id="LWDP01000092">
    <property type="protein sequence ID" value="ORD93390.1"/>
    <property type="molecule type" value="Genomic_DNA"/>
</dbReference>
<organism evidence="6 7">
    <name type="scientific">Enterospora canceri</name>
    <dbReference type="NCBI Taxonomy" id="1081671"/>
    <lineage>
        <taxon>Eukaryota</taxon>
        <taxon>Fungi</taxon>
        <taxon>Fungi incertae sedis</taxon>
        <taxon>Microsporidia</taxon>
        <taxon>Enterocytozoonidae</taxon>
        <taxon>Enterospora</taxon>
    </lineage>
</organism>
<dbReference type="FunFam" id="3.40.50.300:FF:000152">
    <property type="entry name" value="ATP-binding cassette, sub-family E, member 1"/>
    <property type="match status" value="1"/>
</dbReference>
<dbReference type="OrthoDB" id="6593433at2759"/>
<dbReference type="GO" id="GO:0006413">
    <property type="term" value="P:translational initiation"/>
    <property type="evidence" value="ECO:0007669"/>
    <property type="project" value="EnsemblFungi"/>
</dbReference>
<dbReference type="GO" id="GO:0032790">
    <property type="term" value="P:ribosome disassembly"/>
    <property type="evidence" value="ECO:0007669"/>
    <property type="project" value="EnsemblFungi"/>
</dbReference>
<dbReference type="SUPFAM" id="SSF54862">
    <property type="entry name" value="4Fe-4S ferredoxins"/>
    <property type="match status" value="1"/>
</dbReference>
<evidence type="ECO:0000256" key="1">
    <source>
        <dbReference type="ARBA" id="ARBA00022741"/>
    </source>
</evidence>
<dbReference type="AlphaFoldDB" id="A0A1Y1S4Q1"/>
<feature type="compositionally biased region" description="Basic and acidic residues" evidence="3">
    <location>
        <begin position="594"/>
        <end position="606"/>
    </location>
</feature>
<dbReference type="Proteomes" id="UP000192639">
    <property type="component" value="Unassembled WGS sequence"/>
</dbReference>